<dbReference type="EMBL" id="FNIM01000015">
    <property type="protein sequence ID" value="SDN79664.1"/>
    <property type="molecule type" value="Genomic_DNA"/>
</dbReference>
<protein>
    <recommendedName>
        <fullName evidence="5">RDD family protein</fullName>
    </recommendedName>
</protein>
<keyword evidence="4" id="KW-1185">Reference proteome</keyword>
<name>A0A1H0EB48_9ACTO</name>
<reference evidence="4" key="1">
    <citation type="submission" date="2016-10" db="EMBL/GenBank/DDBJ databases">
        <authorList>
            <person name="Varghese N."/>
            <person name="Submissions S."/>
        </authorList>
    </citation>
    <scope>NUCLEOTIDE SEQUENCE [LARGE SCALE GENOMIC DNA]</scope>
    <source>
        <strain evidence="4">DSM 27982</strain>
    </source>
</reference>
<feature type="transmembrane region" description="Helical" evidence="2">
    <location>
        <begin position="31"/>
        <end position="51"/>
    </location>
</feature>
<keyword evidence="2" id="KW-0812">Transmembrane</keyword>
<sequence length="257" mass="26231">MVAAGIGIDLAIVAVPLVVGLLLSGPALLRLLLVLAALGLLLAQLVGHCLYGRAAGGLLLGLLTVDAEAGLPTGTARALLAVVRLGSAAGATVLDIHNGPDPSRVTLDELDELAEAAELSARAQQLAAASSPSPQPVQPQPQQPQPRQPEQAPATAALPPESPPALRAVPAQPPSAQTPPMTPMPLPPSVPPQAPPPPPPPEPAQHPAAAAAPQAPAPPRMTRKELRAREREQERARARQALSFPDAQAPGPERMVG</sequence>
<feature type="compositionally biased region" description="Low complexity" evidence="1">
    <location>
        <begin position="119"/>
        <end position="132"/>
    </location>
</feature>
<evidence type="ECO:0000256" key="2">
    <source>
        <dbReference type="SAM" id="Phobius"/>
    </source>
</evidence>
<evidence type="ECO:0000313" key="4">
    <source>
        <dbReference type="Proteomes" id="UP000198541"/>
    </source>
</evidence>
<dbReference type="STRING" id="332524.SAMN04487766_11646"/>
<evidence type="ECO:0000256" key="1">
    <source>
        <dbReference type="SAM" id="MobiDB-lite"/>
    </source>
</evidence>
<proteinExistence type="predicted"/>
<feature type="compositionally biased region" description="Basic and acidic residues" evidence="1">
    <location>
        <begin position="222"/>
        <end position="237"/>
    </location>
</feature>
<evidence type="ECO:0000313" key="3">
    <source>
        <dbReference type="EMBL" id="SDN79664.1"/>
    </source>
</evidence>
<evidence type="ECO:0008006" key="5">
    <source>
        <dbReference type="Google" id="ProtNLM"/>
    </source>
</evidence>
<feature type="compositionally biased region" description="Pro residues" evidence="1">
    <location>
        <begin position="171"/>
        <end position="204"/>
    </location>
</feature>
<gene>
    <name evidence="3" type="ORF">SAMN05216355_11514</name>
</gene>
<feature type="compositionally biased region" description="Low complexity" evidence="1">
    <location>
        <begin position="205"/>
        <end position="214"/>
    </location>
</feature>
<feature type="region of interest" description="Disordered" evidence="1">
    <location>
        <begin position="119"/>
        <end position="257"/>
    </location>
</feature>
<feature type="compositionally biased region" description="Pro residues" evidence="1">
    <location>
        <begin position="133"/>
        <end position="147"/>
    </location>
</feature>
<dbReference type="Proteomes" id="UP000198541">
    <property type="component" value="Unassembled WGS sequence"/>
</dbReference>
<dbReference type="RefSeq" id="WP_176765853.1">
    <property type="nucleotide sequence ID" value="NZ_FNIM01000015.1"/>
</dbReference>
<feature type="transmembrane region" description="Helical" evidence="2">
    <location>
        <begin position="7"/>
        <end position="25"/>
    </location>
</feature>
<accession>A0A1H0EB48</accession>
<organism evidence="3 4">
    <name type="scientific">Actinomyces ruminicola</name>
    <dbReference type="NCBI Taxonomy" id="332524"/>
    <lineage>
        <taxon>Bacteria</taxon>
        <taxon>Bacillati</taxon>
        <taxon>Actinomycetota</taxon>
        <taxon>Actinomycetes</taxon>
        <taxon>Actinomycetales</taxon>
        <taxon>Actinomycetaceae</taxon>
        <taxon>Actinomyces</taxon>
    </lineage>
</organism>
<keyword evidence="2" id="KW-0472">Membrane</keyword>
<keyword evidence="2" id="KW-1133">Transmembrane helix</keyword>
<feature type="compositionally biased region" description="Low complexity" evidence="1">
    <location>
        <begin position="148"/>
        <end position="157"/>
    </location>
</feature>
<dbReference type="AlphaFoldDB" id="A0A1H0EB48"/>